<feature type="region of interest" description="Domain I, interacts with DnaA modulators" evidence="8">
    <location>
        <begin position="1"/>
        <end position="83"/>
    </location>
</feature>
<evidence type="ECO:0000256" key="3">
    <source>
        <dbReference type="ARBA" id="ARBA00022705"/>
    </source>
</evidence>
<dbReference type="PROSITE" id="PS01008">
    <property type="entry name" value="DNAA"/>
    <property type="match status" value="1"/>
</dbReference>
<dbReference type="SMART" id="SM00760">
    <property type="entry name" value="Bac_DnaA_C"/>
    <property type="match status" value="1"/>
</dbReference>
<dbReference type="InterPro" id="IPR010921">
    <property type="entry name" value="Trp_repressor/repl_initiator"/>
</dbReference>
<keyword evidence="4 8" id="KW-0547">Nucleotide-binding</keyword>
<keyword evidence="7 8" id="KW-0238">DNA-binding</keyword>
<dbReference type="Gene3D" id="3.40.50.300">
    <property type="entry name" value="P-loop containing nucleotide triphosphate hydrolases"/>
    <property type="match status" value="1"/>
</dbReference>
<keyword evidence="15" id="KW-1185">Reference proteome</keyword>
<dbReference type="PANTHER" id="PTHR30050:SF2">
    <property type="entry name" value="CHROMOSOMAL REPLICATION INITIATOR PROTEIN DNAA"/>
    <property type="match status" value="1"/>
</dbReference>
<sequence>MDSFWEFLQKKFQQEFAAVSYQTWIESAQPLKLENQKIFICVPSSLHKEYWERNISTKVVEAAYEYSNQEIVPVILLPNDLKTTQPKTQTDNTAPQATNHLVREAHLNSKYTFDSFVTGSGNQMAHAAALVVSEEPGTMYNPLFIYGGVGLGKTHLMQAIGHRMLDRDPQANVKYISSESFANDFINSIQNRTQEEFRNEYRTVDLLLVDDIQFFADKEGTQEEFFHTFNTLYNTKKQIVLTSDRLPNEIPKLQERLVSRFKWGLSVDITAPDLETRTAILRKKAIAENLEIPDDALSYIASQIDSNVRELEGALVRVQAYSTMNNEDINISLAAEALKDLKDSQHQAGLTISKIQTQVAKYYKLTVDDLKGKRRNKSIVVPRQIAMYLSRELTDSSLPKIGQEFGGKDHTTVLHSCEKIAKLLESDLNIQHDLTNLKASLQN</sequence>
<evidence type="ECO:0000256" key="10">
    <source>
        <dbReference type="RuleBase" id="RU000577"/>
    </source>
</evidence>
<evidence type="ECO:0000256" key="5">
    <source>
        <dbReference type="ARBA" id="ARBA00022840"/>
    </source>
</evidence>
<dbReference type="PANTHER" id="PTHR30050">
    <property type="entry name" value="CHROMOSOMAL REPLICATION INITIATOR PROTEIN DNAA"/>
    <property type="match status" value="1"/>
</dbReference>
<evidence type="ECO:0000313" key="15">
    <source>
        <dbReference type="Proteomes" id="UP000831495"/>
    </source>
</evidence>
<protein>
    <recommendedName>
        <fullName evidence="8 9">Chromosomal replication initiator protein DnaA</fullName>
    </recommendedName>
</protein>
<dbReference type="Gene3D" id="1.10.8.60">
    <property type="match status" value="1"/>
</dbReference>
<evidence type="ECO:0000256" key="9">
    <source>
        <dbReference type="NCBIfam" id="TIGR00362"/>
    </source>
</evidence>
<keyword evidence="6 8" id="KW-0446">Lipid-binding</keyword>
<dbReference type="CDD" id="cd06571">
    <property type="entry name" value="Bac_DnaA_C"/>
    <property type="match status" value="1"/>
</dbReference>
<keyword evidence="2 8" id="KW-0963">Cytoplasm</keyword>
<comment type="caution">
    <text evidence="8">Lacks conserved residue(s) required for the propagation of feature annotation.</text>
</comment>
<evidence type="ECO:0000259" key="12">
    <source>
        <dbReference type="SMART" id="SM00382"/>
    </source>
</evidence>
<dbReference type="CDD" id="cd00009">
    <property type="entry name" value="AAA"/>
    <property type="match status" value="1"/>
</dbReference>
<dbReference type="SMART" id="SM00382">
    <property type="entry name" value="AAA"/>
    <property type="match status" value="1"/>
</dbReference>
<dbReference type="SUPFAM" id="SSF52540">
    <property type="entry name" value="P-loop containing nucleoside triphosphate hydrolases"/>
    <property type="match status" value="1"/>
</dbReference>
<dbReference type="PRINTS" id="PR00051">
    <property type="entry name" value="DNAA"/>
</dbReference>
<comment type="subunit">
    <text evidence="8">Oligomerizes as a right-handed, spiral filament on DNA at oriC.</text>
</comment>
<evidence type="ECO:0000256" key="1">
    <source>
        <dbReference type="ARBA" id="ARBA00006583"/>
    </source>
</evidence>
<dbReference type="InterPro" id="IPR001957">
    <property type="entry name" value="Chromosome_initiator_DnaA"/>
</dbReference>
<comment type="subcellular location">
    <subcellularLocation>
        <location evidence="8">Cytoplasm</location>
    </subcellularLocation>
</comment>
<dbReference type="Pfam" id="PF08299">
    <property type="entry name" value="Bac_DnaA_C"/>
    <property type="match status" value="1"/>
</dbReference>
<reference evidence="14" key="1">
    <citation type="journal article" date="2022" name="Int. J. Syst. Evol. Microbiol.">
        <title>Apilactobacillus apisilvae sp. nov., Nicolia spurrieriana gen. nov. sp. nov., Bombilactobacillus folatiphilus sp. nov. and Bombilactobacillus thymidiniphilus sp. nov., four new lactic acid bacterial isolates from stingless bees Tetragonula carbonaria and Austroplebeia australis.</title>
        <authorList>
            <person name="Oliphant S.A."/>
            <person name="Watson-Haigh N.S."/>
            <person name="Sumby K.M."/>
            <person name="Gardner J."/>
            <person name="Groom S."/>
            <person name="Jiranek V."/>
        </authorList>
    </citation>
    <scope>NUCLEOTIDE SEQUENCE</scope>
    <source>
        <strain evidence="14">SG4_D2</strain>
    </source>
</reference>
<dbReference type="Gene3D" id="1.10.1750.10">
    <property type="match status" value="1"/>
</dbReference>
<dbReference type="Pfam" id="PF00308">
    <property type="entry name" value="Bac_DnaA"/>
    <property type="match status" value="1"/>
</dbReference>
<gene>
    <name evidence="8 14" type="primary">dnaA</name>
    <name evidence="14" type="ORF">MOO45_00050</name>
</gene>
<dbReference type="InterPro" id="IPR013317">
    <property type="entry name" value="DnaA_dom"/>
</dbReference>
<evidence type="ECO:0000256" key="6">
    <source>
        <dbReference type="ARBA" id="ARBA00023121"/>
    </source>
</evidence>
<dbReference type="InterPro" id="IPR020591">
    <property type="entry name" value="Chromosome_initiator_DnaA-like"/>
</dbReference>
<feature type="domain" description="Chromosomal replication initiator DnaA C-terminal" evidence="13">
    <location>
        <begin position="351"/>
        <end position="420"/>
    </location>
</feature>
<evidence type="ECO:0000256" key="8">
    <source>
        <dbReference type="HAMAP-Rule" id="MF_00377"/>
    </source>
</evidence>
<dbReference type="InterPro" id="IPR003593">
    <property type="entry name" value="AAA+_ATPase"/>
</dbReference>
<evidence type="ECO:0000256" key="11">
    <source>
        <dbReference type="RuleBase" id="RU004227"/>
    </source>
</evidence>
<feature type="binding site" evidence="8">
    <location>
        <position position="154"/>
    </location>
    <ligand>
        <name>ATP</name>
        <dbReference type="ChEBI" id="CHEBI:30616"/>
    </ligand>
</feature>
<dbReference type="InterPro" id="IPR018312">
    <property type="entry name" value="Chromosome_initiator_DnaA_CS"/>
</dbReference>
<feature type="binding site" evidence="8">
    <location>
        <position position="150"/>
    </location>
    <ligand>
        <name>ATP</name>
        <dbReference type="ChEBI" id="CHEBI:30616"/>
    </ligand>
</feature>
<dbReference type="NCBIfam" id="TIGR00362">
    <property type="entry name" value="DnaA"/>
    <property type="match status" value="1"/>
</dbReference>
<comment type="domain">
    <text evidence="8">Domain I is involved in oligomerization and binding regulators, domain II is flexibile and of varying length in different bacteria, domain III forms the AAA+ region, while domain IV binds dsDNA.</text>
</comment>
<comment type="function">
    <text evidence="8 10">Plays an essential role in the initiation and regulation of chromosomal replication. ATP-DnaA binds to the origin of replication (oriC) to initiate formation of the DNA replication initiation complex once per cell cycle. Binds the DnaA box (a 9 base pair repeat at the origin) and separates the double-stranded (ds)DNA. Forms a right-handed helical filament on oriC DNA; dsDNA binds to the exterior of the filament while single-stranded (ss)DNA is stabiized in the filament's interior. The ATP-DnaA-oriC complex binds and stabilizes one strand of the AT-rich DNA unwinding element (DUE), permitting loading of DNA polymerase. After initiation quickly degrades to an ADP-DnaA complex that is not apt for DNA replication. Binds acidic phospholipids.</text>
</comment>
<dbReference type="Pfam" id="PF11638">
    <property type="entry name" value="DnaA_N"/>
    <property type="match status" value="1"/>
</dbReference>
<dbReference type="InterPro" id="IPR027417">
    <property type="entry name" value="P-loop_NTPase"/>
</dbReference>
<evidence type="ECO:0000259" key="13">
    <source>
        <dbReference type="SMART" id="SM00760"/>
    </source>
</evidence>
<dbReference type="InterPro" id="IPR038454">
    <property type="entry name" value="DnaA_N_sf"/>
</dbReference>
<name>A0ABY4PAZ9_9LACO</name>
<dbReference type="Gene3D" id="3.30.300.180">
    <property type="match status" value="1"/>
</dbReference>
<comment type="similarity">
    <text evidence="1 8 11">Belongs to the DnaA family.</text>
</comment>
<feature type="region of interest" description="Domain IV, binds dsDNA" evidence="8">
    <location>
        <begin position="323"/>
        <end position="443"/>
    </location>
</feature>
<evidence type="ECO:0000313" key="14">
    <source>
        <dbReference type="EMBL" id="UQS82938.1"/>
    </source>
</evidence>
<evidence type="ECO:0000256" key="7">
    <source>
        <dbReference type="ARBA" id="ARBA00023125"/>
    </source>
</evidence>
<feature type="domain" description="AAA+ ATPase" evidence="12">
    <location>
        <begin position="139"/>
        <end position="270"/>
    </location>
</feature>
<dbReference type="InterPro" id="IPR013159">
    <property type="entry name" value="DnaA_C"/>
</dbReference>
<feature type="binding site" evidence="8">
    <location>
        <position position="152"/>
    </location>
    <ligand>
        <name>ATP</name>
        <dbReference type="ChEBI" id="CHEBI:30616"/>
    </ligand>
</feature>
<keyword evidence="3 8" id="KW-0235">DNA replication</keyword>
<dbReference type="InterPro" id="IPR024633">
    <property type="entry name" value="DnaA_N_dom"/>
</dbReference>
<proteinExistence type="inferred from homology"/>
<evidence type="ECO:0000256" key="2">
    <source>
        <dbReference type="ARBA" id="ARBA00022490"/>
    </source>
</evidence>
<feature type="binding site" evidence="8">
    <location>
        <position position="153"/>
    </location>
    <ligand>
        <name>ATP</name>
        <dbReference type="ChEBI" id="CHEBI:30616"/>
    </ligand>
</feature>
<dbReference type="SUPFAM" id="SSF48295">
    <property type="entry name" value="TrpR-like"/>
    <property type="match status" value="1"/>
</dbReference>
<feature type="region of interest" description="Domain III, AAA+ region" evidence="8">
    <location>
        <begin position="106"/>
        <end position="322"/>
    </location>
</feature>
<keyword evidence="5 8" id="KW-0067">ATP-binding</keyword>
<evidence type="ECO:0000256" key="4">
    <source>
        <dbReference type="ARBA" id="ARBA00022741"/>
    </source>
</evidence>
<accession>A0ABY4PAZ9</accession>
<organism evidence="14 15">
    <name type="scientific">Bombilactobacillus folatiphilus</name>
    <dbReference type="NCBI Taxonomy" id="2923362"/>
    <lineage>
        <taxon>Bacteria</taxon>
        <taxon>Bacillati</taxon>
        <taxon>Bacillota</taxon>
        <taxon>Bacilli</taxon>
        <taxon>Lactobacillales</taxon>
        <taxon>Lactobacillaceae</taxon>
        <taxon>Bombilactobacillus</taxon>
    </lineage>
</organism>
<dbReference type="HAMAP" id="MF_00377">
    <property type="entry name" value="DnaA_bact"/>
    <property type="match status" value="1"/>
</dbReference>
<dbReference type="EMBL" id="CP093366">
    <property type="protein sequence ID" value="UQS82938.1"/>
    <property type="molecule type" value="Genomic_DNA"/>
</dbReference>
<dbReference type="Proteomes" id="UP000831495">
    <property type="component" value="Chromosome"/>
</dbReference>